<comment type="caution">
    <text evidence="1">The sequence shown here is derived from an EMBL/GenBank/DDBJ whole genome shotgun (WGS) entry which is preliminary data.</text>
</comment>
<evidence type="ECO:0000313" key="1">
    <source>
        <dbReference type="EMBL" id="KAI3695689.1"/>
    </source>
</evidence>
<name>A0ACB8ZDC4_9ASTR</name>
<proteinExistence type="predicted"/>
<sequence>MFATKYNINRLSNNIGKLSLYKQHLESYMSKADDVQVIAPAPSKRDRIAEMVGHSVNEKYTEKVPVGIKTKGCGAYKRLKSKHEETMIKAGKKSRQCQNCFEYGHYSSTCSKEIIKTTPSEGSS</sequence>
<evidence type="ECO:0000313" key="2">
    <source>
        <dbReference type="Proteomes" id="UP001056120"/>
    </source>
</evidence>
<dbReference type="EMBL" id="CM042043">
    <property type="protein sequence ID" value="KAI3695689.1"/>
    <property type="molecule type" value="Genomic_DNA"/>
</dbReference>
<keyword evidence="2" id="KW-1185">Reference proteome</keyword>
<gene>
    <name evidence="1" type="ORF">L1987_78688</name>
</gene>
<dbReference type="Proteomes" id="UP001056120">
    <property type="component" value="Linkage Group LG26"/>
</dbReference>
<reference evidence="2" key="1">
    <citation type="journal article" date="2022" name="Mol. Ecol. Resour.">
        <title>The genomes of chicory, endive, great burdock and yacon provide insights into Asteraceae palaeo-polyploidization history and plant inulin production.</title>
        <authorList>
            <person name="Fan W."/>
            <person name="Wang S."/>
            <person name="Wang H."/>
            <person name="Wang A."/>
            <person name="Jiang F."/>
            <person name="Liu H."/>
            <person name="Zhao H."/>
            <person name="Xu D."/>
            <person name="Zhang Y."/>
        </authorList>
    </citation>
    <scope>NUCLEOTIDE SEQUENCE [LARGE SCALE GENOMIC DNA]</scope>
    <source>
        <strain evidence="2">cv. Yunnan</strain>
    </source>
</reference>
<protein>
    <submittedName>
        <fullName evidence="1">Uncharacterized protein</fullName>
    </submittedName>
</protein>
<organism evidence="1 2">
    <name type="scientific">Smallanthus sonchifolius</name>
    <dbReference type="NCBI Taxonomy" id="185202"/>
    <lineage>
        <taxon>Eukaryota</taxon>
        <taxon>Viridiplantae</taxon>
        <taxon>Streptophyta</taxon>
        <taxon>Embryophyta</taxon>
        <taxon>Tracheophyta</taxon>
        <taxon>Spermatophyta</taxon>
        <taxon>Magnoliopsida</taxon>
        <taxon>eudicotyledons</taxon>
        <taxon>Gunneridae</taxon>
        <taxon>Pentapetalae</taxon>
        <taxon>asterids</taxon>
        <taxon>campanulids</taxon>
        <taxon>Asterales</taxon>
        <taxon>Asteraceae</taxon>
        <taxon>Asteroideae</taxon>
        <taxon>Heliantheae alliance</taxon>
        <taxon>Millerieae</taxon>
        <taxon>Smallanthus</taxon>
    </lineage>
</organism>
<reference evidence="1 2" key="2">
    <citation type="journal article" date="2022" name="Mol. Ecol. Resour.">
        <title>The genomes of chicory, endive, great burdock and yacon provide insights into Asteraceae paleo-polyploidization history and plant inulin production.</title>
        <authorList>
            <person name="Fan W."/>
            <person name="Wang S."/>
            <person name="Wang H."/>
            <person name="Wang A."/>
            <person name="Jiang F."/>
            <person name="Liu H."/>
            <person name="Zhao H."/>
            <person name="Xu D."/>
            <person name="Zhang Y."/>
        </authorList>
    </citation>
    <scope>NUCLEOTIDE SEQUENCE [LARGE SCALE GENOMIC DNA]</scope>
    <source>
        <strain evidence="2">cv. Yunnan</strain>
        <tissue evidence="1">Leaves</tissue>
    </source>
</reference>
<accession>A0ACB8ZDC4</accession>